<dbReference type="InterPro" id="IPR027417">
    <property type="entry name" value="P-loop_NTPase"/>
</dbReference>
<proteinExistence type="inferred from homology"/>
<evidence type="ECO:0000256" key="2">
    <source>
        <dbReference type="ARBA" id="ARBA00007448"/>
    </source>
</evidence>
<dbReference type="GO" id="GO:0016887">
    <property type="term" value="F:ATP hydrolysis activity"/>
    <property type="evidence" value="ECO:0007669"/>
    <property type="project" value="InterPro"/>
</dbReference>
<comment type="similarity">
    <text evidence="2">Belongs to the AAA ATPase family. BCS1 subfamily.</text>
</comment>
<dbReference type="PANTHER" id="PTHR23070">
    <property type="entry name" value="BCS1 AAA-TYPE ATPASE"/>
    <property type="match status" value="1"/>
</dbReference>
<evidence type="ECO:0000259" key="3">
    <source>
        <dbReference type="SMART" id="SM00382"/>
    </source>
</evidence>
<feature type="domain" description="AAA+ ATPase" evidence="3">
    <location>
        <begin position="229"/>
        <end position="393"/>
    </location>
</feature>
<comment type="subcellular location">
    <subcellularLocation>
        <location evidence="1">Membrane</location>
        <topology evidence="1">Single-pass membrane protein</topology>
    </subcellularLocation>
</comment>
<dbReference type="InterPro" id="IPR003959">
    <property type="entry name" value="ATPase_AAA_core"/>
</dbReference>
<sequence length="463" mass="51773">MLEQLMSFYDHILSNFKDYPMAQNAIVTASSLAVSGAIGWGLIKTPKAVIQWVKRQFVTSLIFNTASTNWTNYNSEQYTAFLNWFSLNSWFHWSRTITIDGESSGTDGAVGPGVGSHFFFYRGTLFVFKIIEIDANASNASKYRLSISKFGRSHKAILELMDAFMVKSDTKNTVGAFVNNTANWEYLCRLPKRSLDTIVVTDNVQKGLIEPVFEFSRSKEWYHSRGLPYKFTVLLYGLPGTGKSSLISALAGALGRNIHTLKPSGGLQYQALFQRAAGGVVIIEDIDTYSFTKARSKEKTIVELKEKEKESSGLNVIEMPHGVPGTLEETKSDDKAMDEYLNGSLSDFLNALDGVMRLNDVIVFLTTNHPEKLDDAILRDGRIDIRVEVEVLGDKEIRRFFKMAFPDAEPRSPVPFPPLPGASVQALFMLNKHSPETFEIALREYDVTKPVEAVSYSTMKKVG</sequence>
<dbReference type="InterPro" id="IPR003593">
    <property type="entry name" value="AAA+_ATPase"/>
</dbReference>
<dbReference type="EMBL" id="MW394391">
    <property type="protein sequence ID" value="QQV92045.1"/>
    <property type="molecule type" value="Genomic_DNA"/>
</dbReference>
<gene>
    <name evidence="5" type="ORF">vBKpMFBKp24_239</name>
</gene>
<dbReference type="PROSITE" id="PS00674">
    <property type="entry name" value="AAA"/>
    <property type="match status" value="1"/>
</dbReference>
<dbReference type="GO" id="GO:0005524">
    <property type="term" value="F:ATP binding"/>
    <property type="evidence" value="ECO:0007669"/>
    <property type="project" value="InterPro"/>
</dbReference>
<dbReference type="Pfam" id="PF08740">
    <property type="entry name" value="BCS1_N"/>
    <property type="match status" value="1"/>
</dbReference>
<dbReference type="Proteomes" id="UP000596381">
    <property type="component" value="Segment"/>
</dbReference>
<keyword evidence="6" id="KW-1185">Reference proteome</keyword>
<evidence type="ECO:0000313" key="5">
    <source>
        <dbReference type="EMBL" id="QQV92045.1"/>
    </source>
</evidence>
<reference evidence="5 6" key="1">
    <citation type="submission" date="2020-12" db="EMBL/GenBank/DDBJ databases">
        <title>Genomic characterization of four novel bacteriophages infecting Klebsiella pneumoniae.</title>
        <authorList>
            <person name="Estrada Bonilla B."/>
            <person name="Costa A.R."/>
            <person name="van Rossum T."/>
            <person name="Hagedoorn S."/>
            <person name="Wallinga H."/>
            <person name="Xiao M."/>
            <person name="Song W."/>
            <person name="Haas P.-J."/>
            <person name="Nobrega F.L."/>
            <person name="Brouns S.J.J."/>
        </authorList>
    </citation>
    <scope>NUCLEOTIDE SEQUENCE [LARGE SCALE GENOMIC DNA]</scope>
</reference>
<dbReference type="SMART" id="SM00382">
    <property type="entry name" value="AAA"/>
    <property type="match status" value="1"/>
</dbReference>
<dbReference type="GO" id="GO:0016020">
    <property type="term" value="C:membrane"/>
    <property type="evidence" value="ECO:0007669"/>
    <property type="project" value="UniProtKB-SubCell"/>
</dbReference>
<dbReference type="SMART" id="SM01024">
    <property type="entry name" value="BCS1_N"/>
    <property type="match status" value="1"/>
</dbReference>
<dbReference type="SUPFAM" id="SSF52540">
    <property type="entry name" value="P-loop containing nucleoside triphosphate hydrolases"/>
    <property type="match status" value="1"/>
</dbReference>
<evidence type="ECO:0000259" key="4">
    <source>
        <dbReference type="SMART" id="SM01024"/>
    </source>
</evidence>
<dbReference type="InterPro" id="IPR014851">
    <property type="entry name" value="BCS1_N"/>
</dbReference>
<dbReference type="InterPro" id="IPR003960">
    <property type="entry name" value="ATPase_AAA_CS"/>
</dbReference>
<dbReference type="InterPro" id="IPR050747">
    <property type="entry name" value="Mitochondrial_chaperone_BCS1"/>
</dbReference>
<dbReference type="Gene3D" id="3.40.50.300">
    <property type="entry name" value="P-loop containing nucleotide triphosphate hydrolases"/>
    <property type="match status" value="1"/>
</dbReference>
<accession>A0A7U0GBC2</accession>
<organism evidence="5 6">
    <name type="scientific">Klebsiella phage vB_KpM_FBKp24</name>
    <dbReference type="NCBI Taxonomy" id="2801834"/>
    <lineage>
        <taxon>Viruses</taxon>
        <taxon>Duplodnaviria</taxon>
        <taxon>Heunggongvirae</taxon>
        <taxon>Uroviricota</taxon>
        <taxon>Caudoviricetes</taxon>
        <taxon>Chimalliviridae</taxon>
        <taxon>Maaswegvirus</taxon>
        <taxon>Maaswegvirus Kp24</taxon>
    </lineage>
</organism>
<dbReference type="Pfam" id="PF00004">
    <property type="entry name" value="AAA"/>
    <property type="match status" value="2"/>
</dbReference>
<evidence type="ECO:0000313" key="6">
    <source>
        <dbReference type="Proteomes" id="UP000596381"/>
    </source>
</evidence>
<protein>
    <submittedName>
        <fullName evidence="5">AAA family ATPase</fullName>
    </submittedName>
</protein>
<evidence type="ECO:0000256" key="1">
    <source>
        <dbReference type="ARBA" id="ARBA00004167"/>
    </source>
</evidence>
<feature type="domain" description="BCS1 N-terminal" evidence="4">
    <location>
        <begin position="33"/>
        <end position="198"/>
    </location>
</feature>
<name>A0A7U0GBC2_9CAUD</name>